<comment type="caution">
    <text evidence="2">The sequence shown here is derived from an EMBL/GenBank/DDBJ whole genome shotgun (WGS) entry which is preliminary data.</text>
</comment>
<feature type="domain" description="PhnB-like" evidence="1">
    <location>
        <begin position="8"/>
        <end position="135"/>
    </location>
</feature>
<organism evidence="2 3">
    <name type="scientific">Thalassoglobus neptunius</name>
    <dbReference type="NCBI Taxonomy" id="1938619"/>
    <lineage>
        <taxon>Bacteria</taxon>
        <taxon>Pseudomonadati</taxon>
        <taxon>Planctomycetota</taxon>
        <taxon>Planctomycetia</taxon>
        <taxon>Planctomycetales</taxon>
        <taxon>Planctomycetaceae</taxon>
        <taxon>Thalassoglobus</taxon>
    </lineage>
</organism>
<dbReference type="InterPro" id="IPR029068">
    <property type="entry name" value="Glyas_Bleomycin-R_OHBP_Dase"/>
</dbReference>
<name>A0A5C5WGT3_9PLAN</name>
<evidence type="ECO:0000259" key="1">
    <source>
        <dbReference type="Pfam" id="PF06983"/>
    </source>
</evidence>
<gene>
    <name evidence="2" type="ORF">KOR42_36720</name>
</gene>
<evidence type="ECO:0000313" key="3">
    <source>
        <dbReference type="Proteomes" id="UP000317243"/>
    </source>
</evidence>
<dbReference type="EMBL" id="SIHI01000015">
    <property type="protein sequence ID" value="TWT49988.1"/>
    <property type="molecule type" value="Genomic_DNA"/>
</dbReference>
<dbReference type="AlphaFoldDB" id="A0A5C5WGT3"/>
<dbReference type="Gene3D" id="3.10.180.10">
    <property type="entry name" value="2,3-Dihydroxybiphenyl 1,2-Dioxygenase, domain 1"/>
    <property type="match status" value="1"/>
</dbReference>
<proteinExistence type="predicted"/>
<dbReference type="CDD" id="cd06588">
    <property type="entry name" value="PhnB_like"/>
    <property type="match status" value="1"/>
</dbReference>
<dbReference type="SUPFAM" id="SSF54593">
    <property type="entry name" value="Glyoxalase/Bleomycin resistance protein/Dihydroxybiphenyl dioxygenase"/>
    <property type="match status" value="1"/>
</dbReference>
<dbReference type="Pfam" id="PF06983">
    <property type="entry name" value="3-dmu-9_3-mt"/>
    <property type="match status" value="1"/>
</dbReference>
<dbReference type="RefSeq" id="WP_146511109.1">
    <property type="nucleotide sequence ID" value="NZ_SIHI01000015.1"/>
</dbReference>
<dbReference type="InterPro" id="IPR028973">
    <property type="entry name" value="PhnB-like"/>
</dbReference>
<evidence type="ECO:0000313" key="2">
    <source>
        <dbReference type="EMBL" id="TWT49988.1"/>
    </source>
</evidence>
<reference evidence="2 3" key="1">
    <citation type="submission" date="2019-02" db="EMBL/GenBank/DDBJ databases">
        <title>Deep-cultivation of Planctomycetes and their phenomic and genomic characterization uncovers novel biology.</title>
        <authorList>
            <person name="Wiegand S."/>
            <person name="Jogler M."/>
            <person name="Boedeker C."/>
            <person name="Pinto D."/>
            <person name="Vollmers J."/>
            <person name="Rivas-Marin E."/>
            <person name="Kohn T."/>
            <person name="Peeters S.H."/>
            <person name="Heuer A."/>
            <person name="Rast P."/>
            <person name="Oberbeckmann S."/>
            <person name="Bunk B."/>
            <person name="Jeske O."/>
            <person name="Meyerdierks A."/>
            <person name="Storesund J.E."/>
            <person name="Kallscheuer N."/>
            <person name="Luecker S."/>
            <person name="Lage O.M."/>
            <person name="Pohl T."/>
            <person name="Merkel B.J."/>
            <person name="Hornburger P."/>
            <person name="Mueller R.-W."/>
            <person name="Bruemmer F."/>
            <person name="Labrenz M."/>
            <person name="Spormann A.M."/>
            <person name="Op Den Camp H."/>
            <person name="Overmann J."/>
            <person name="Amann R."/>
            <person name="Jetten M.S.M."/>
            <person name="Mascher T."/>
            <person name="Medema M.H."/>
            <person name="Devos D.P."/>
            <person name="Kaster A.-K."/>
            <person name="Ovreas L."/>
            <person name="Rohde M."/>
            <person name="Galperin M.Y."/>
            <person name="Jogler C."/>
        </authorList>
    </citation>
    <scope>NUCLEOTIDE SEQUENCE [LARGE SCALE GENOMIC DNA]</scope>
    <source>
        <strain evidence="2 3">KOR42</strain>
    </source>
</reference>
<dbReference type="Proteomes" id="UP000317243">
    <property type="component" value="Unassembled WGS sequence"/>
</dbReference>
<dbReference type="PANTHER" id="PTHR33990">
    <property type="entry name" value="PROTEIN YJDN-RELATED"/>
    <property type="match status" value="1"/>
</dbReference>
<protein>
    <recommendedName>
        <fullName evidence="1">PhnB-like domain-containing protein</fullName>
    </recommendedName>
</protein>
<sequence length="141" mass="15827">MNILDVRSYLFFGGRCEEALEFYQSAIGAKPGMVLRFNESPDPVPEGMIPPGFENKIMHAEMQVGNVWIMMSDGCDVAEKFQGFRLALTVTKQEEAEKLYNALAEEGNEDMPLTPTFWSPCYGQVTDKFGLGWMVMVPGEE</sequence>
<keyword evidence="3" id="KW-1185">Reference proteome</keyword>
<dbReference type="PANTHER" id="PTHR33990:SF1">
    <property type="entry name" value="PROTEIN YJDN"/>
    <property type="match status" value="1"/>
</dbReference>
<accession>A0A5C5WGT3</accession>
<dbReference type="OrthoDB" id="9806473at2"/>